<dbReference type="InterPro" id="IPR050490">
    <property type="entry name" value="Bact_solute-bd_prot1"/>
</dbReference>
<keyword evidence="1" id="KW-0732">Signal</keyword>
<dbReference type="OrthoDB" id="9787283at2"/>
<keyword evidence="3" id="KW-1185">Reference proteome</keyword>
<reference evidence="2 3" key="1">
    <citation type="submission" date="2018-09" db="EMBL/GenBank/DDBJ databases">
        <title>Paenibacillus aracenensis nov. sp. isolated from a cave in southern Spain.</title>
        <authorList>
            <person name="Jurado V."/>
            <person name="Gutierrez-Patricio S."/>
            <person name="Gonzalez-Pimentel J.L."/>
            <person name="Miller A.Z."/>
            <person name="Laiz L."/>
            <person name="Saiz-Jimenez C."/>
        </authorList>
    </citation>
    <scope>NUCLEOTIDE SEQUENCE [LARGE SCALE GENOMIC DNA]</scope>
    <source>
        <strain evidence="2 3">JCM 19203</strain>
    </source>
</reference>
<dbReference type="AlphaFoldDB" id="A0A3A6PQ81"/>
<dbReference type="EMBL" id="QXQB01000002">
    <property type="protein sequence ID" value="RJX40379.1"/>
    <property type="molecule type" value="Genomic_DNA"/>
</dbReference>
<proteinExistence type="predicted"/>
<dbReference type="CDD" id="cd13580">
    <property type="entry name" value="PBP2_AlgQ_like_1"/>
    <property type="match status" value="1"/>
</dbReference>
<gene>
    <name evidence="2" type="ORF">D3P09_09010</name>
</gene>
<feature type="chain" id="PRO_5017344868" evidence="1">
    <location>
        <begin position="26"/>
        <end position="509"/>
    </location>
</feature>
<dbReference type="Pfam" id="PF01547">
    <property type="entry name" value="SBP_bac_1"/>
    <property type="match status" value="1"/>
</dbReference>
<dbReference type="PROSITE" id="PS51257">
    <property type="entry name" value="PROKAR_LIPOPROTEIN"/>
    <property type="match status" value="1"/>
</dbReference>
<evidence type="ECO:0000313" key="2">
    <source>
        <dbReference type="EMBL" id="RJX40379.1"/>
    </source>
</evidence>
<dbReference type="InterPro" id="IPR006059">
    <property type="entry name" value="SBP"/>
</dbReference>
<evidence type="ECO:0000256" key="1">
    <source>
        <dbReference type="SAM" id="SignalP"/>
    </source>
</evidence>
<dbReference type="PANTHER" id="PTHR43649:SF12">
    <property type="entry name" value="DIACETYLCHITOBIOSE BINDING PROTEIN DASA"/>
    <property type="match status" value="1"/>
</dbReference>
<comment type="caution">
    <text evidence="2">The sequence shown here is derived from an EMBL/GenBank/DDBJ whole genome shotgun (WGS) entry which is preliminary data.</text>
</comment>
<feature type="signal peptide" evidence="1">
    <location>
        <begin position="1"/>
        <end position="25"/>
    </location>
</feature>
<dbReference type="Gene3D" id="3.40.190.10">
    <property type="entry name" value="Periplasmic binding protein-like II"/>
    <property type="match status" value="2"/>
</dbReference>
<accession>A0A3A6PQ81</accession>
<protein>
    <submittedName>
        <fullName evidence="2">Extracellular solute-binding protein</fullName>
    </submittedName>
</protein>
<name>A0A3A6PQ81_9BACL</name>
<sequence length="509" mass="57573">MTIIKLSVVMAISLLAGCDSGSLSADESGDGISDSSRKTIRMVVNNSDRKFPEGMDENHNPYLSYIENATGINISFMLPPFNGYQETLNTIMNSSDQPDLIQTADPMWVYKYVTEQALLPLDDLIEAHAPELFQIFPKEAWEAVTFNGQIYAIPSLNEVSGNEVIYARKDWLDALGLEPPRTLEQYYDVMYAFTYGDPDQNGVNDTYGLTIIPSGLSRTAPFFGAFGVPRGLSQISMWKERDGKLVYSGILPEAKSALAYLAKLYGDGILDREFILNKLSSFKDKIIDGRVGLFSAAWYDTRGPILENMKKDPKAEWIRLEYPIGYDGEYGTAEYDLIQSYSVIPKGSLHAKEVIEVLHFIAGEGYRELKLGFEGEVWTKQNGMMVTNFEEHEKHIYRGTLHALADPNDGAVRRDRLSSLGEQYDLNENVEYIVQNVLHSDYRGPQTVSMRKYGSQLLKLEEETYLKIIMGLSVDQEFEKFAKQWITNGGWEITNEVNDWYRLHTKGAD</sequence>
<dbReference type="PANTHER" id="PTHR43649">
    <property type="entry name" value="ARABINOSE-BINDING PROTEIN-RELATED"/>
    <property type="match status" value="1"/>
</dbReference>
<evidence type="ECO:0000313" key="3">
    <source>
        <dbReference type="Proteomes" id="UP000267798"/>
    </source>
</evidence>
<dbReference type="SUPFAM" id="SSF53850">
    <property type="entry name" value="Periplasmic binding protein-like II"/>
    <property type="match status" value="1"/>
</dbReference>
<organism evidence="2 3">
    <name type="scientific">Paenibacillus pinisoli</name>
    <dbReference type="NCBI Taxonomy" id="1276110"/>
    <lineage>
        <taxon>Bacteria</taxon>
        <taxon>Bacillati</taxon>
        <taxon>Bacillota</taxon>
        <taxon>Bacilli</taxon>
        <taxon>Bacillales</taxon>
        <taxon>Paenibacillaceae</taxon>
        <taxon>Paenibacillus</taxon>
    </lineage>
</organism>
<dbReference type="Proteomes" id="UP000267798">
    <property type="component" value="Unassembled WGS sequence"/>
</dbReference>